<evidence type="ECO:0000313" key="20">
    <source>
        <dbReference type="EMBL" id="KAG8183579.1"/>
    </source>
</evidence>
<dbReference type="SUPFAM" id="SSF81324">
    <property type="entry name" value="Voltage-gated potassium channels"/>
    <property type="match status" value="1"/>
</dbReference>
<comment type="catalytic activity">
    <reaction evidence="14">
        <text>K(+)(in) = K(+)(out)</text>
        <dbReference type="Rhea" id="RHEA:29463"/>
        <dbReference type="ChEBI" id="CHEBI:29103"/>
    </reaction>
</comment>
<keyword evidence="21" id="KW-1185">Reference proteome</keyword>
<evidence type="ECO:0000256" key="5">
    <source>
        <dbReference type="ARBA" id="ARBA00022692"/>
    </source>
</evidence>
<feature type="compositionally biased region" description="Polar residues" evidence="17">
    <location>
        <begin position="1214"/>
        <end position="1230"/>
    </location>
</feature>
<proteinExistence type="predicted"/>
<dbReference type="PROSITE" id="PS50042">
    <property type="entry name" value="CNMP_BINDING_3"/>
    <property type="match status" value="1"/>
</dbReference>
<keyword evidence="4" id="KW-0716">Sensory transduction</keyword>
<keyword evidence="13" id="KW-0844">Vision</keyword>
<keyword evidence="7 18" id="KW-1133">Transmembrane helix</keyword>
<keyword evidence="12" id="KW-0407">Ion channel</keyword>
<comment type="caution">
    <text evidence="20">The sequence shown here is derived from an EMBL/GenBank/DDBJ whole genome shotgun (WGS) entry which is preliminary data.</text>
</comment>
<feature type="compositionally biased region" description="Acidic residues" evidence="17">
    <location>
        <begin position="1290"/>
        <end position="1304"/>
    </location>
</feature>
<dbReference type="CDD" id="cd00038">
    <property type="entry name" value="CAP_ED"/>
    <property type="match status" value="1"/>
</dbReference>
<evidence type="ECO:0000256" key="1">
    <source>
        <dbReference type="ARBA" id="ARBA00004141"/>
    </source>
</evidence>
<dbReference type="Gene3D" id="1.10.287.630">
    <property type="entry name" value="Helix hairpin bin"/>
    <property type="match status" value="1"/>
</dbReference>
<evidence type="ECO:0000256" key="13">
    <source>
        <dbReference type="ARBA" id="ARBA00023305"/>
    </source>
</evidence>
<evidence type="ECO:0000256" key="8">
    <source>
        <dbReference type="ARBA" id="ARBA00022992"/>
    </source>
</evidence>
<dbReference type="InterPro" id="IPR018490">
    <property type="entry name" value="cNMP-bd_dom_sf"/>
</dbReference>
<dbReference type="InterPro" id="IPR050866">
    <property type="entry name" value="CNG_cation_channel"/>
</dbReference>
<dbReference type="FunFam" id="1.10.287.630:FF:000001">
    <property type="entry name" value="Cyclic nucleotide-gated channel alpha 3"/>
    <property type="match status" value="1"/>
</dbReference>
<feature type="transmembrane region" description="Helical" evidence="18">
    <location>
        <begin position="59"/>
        <end position="81"/>
    </location>
</feature>
<keyword evidence="11" id="KW-1071">Ligand-gated ion channel</keyword>
<dbReference type="FunFam" id="2.60.120.10:FF:000020">
    <property type="entry name" value="Cyclic nucleotide-gated channel beta 3"/>
    <property type="match status" value="1"/>
</dbReference>
<dbReference type="SMART" id="SM00100">
    <property type="entry name" value="cNMP"/>
    <property type="match status" value="1"/>
</dbReference>
<comment type="catalytic activity">
    <reaction evidence="15">
        <text>Na(+)(in) = Na(+)(out)</text>
        <dbReference type="Rhea" id="RHEA:34963"/>
        <dbReference type="ChEBI" id="CHEBI:29101"/>
    </reaction>
</comment>
<keyword evidence="3" id="KW-0140">cGMP</keyword>
<evidence type="ECO:0000256" key="12">
    <source>
        <dbReference type="ARBA" id="ARBA00023303"/>
    </source>
</evidence>
<evidence type="ECO:0000313" key="21">
    <source>
        <dbReference type="Proteomes" id="UP000827092"/>
    </source>
</evidence>
<feature type="region of interest" description="Disordered" evidence="17">
    <location>
        <begin position="611"/>
        <end position="647"/>
    </location>
</feature>
<dbReference type="GO" id="GO:0005249">
    <property type="term" value="F:voltage-gated potassium channel activity"/>
    <property type="evidence" value="ECO:0007669"/>
    <property type="project" value="InterPro"/>
</dbReference>
<dbReference type="PANTHER" id="PTHR45638">
    <property type="entry name" value="CYCLIC NUCLEOTIDE-GATED CATION CHANNEL SUBUNIT A"/>
    <property type="match status" value="1"/>
</dbReference>
<dbReference type="GO" id="GO:0005221">
    <property type="term" value="F:intracellularly cyclic nucleotide-activated monoatomic cation channel activity"/>
    <property type="evidence" value="ECO:0007669"/>
    <property type="project" value="InterPro"/>
</dbReference>
<evidence type="ECO:0000256" key="9">
    <source>
        <dbReference type="ARBA" id="ARBA00023065"/>
    </source>
</evidence>
<evidence type="ECO:0000256" key="16">
    <source>
        <dbReference type="SAM" id="Coils"/>
    </source>
</evidence>
<dbReference type="Pfam" id="PF00027">
    <property type="entry name" value="cNMP_binding"/>
    <property type="match status" value="1"/>
</dbReference>
<feature type="transmembrane region" description="Helical" evidence="18">
    <location>
        <begin position="206"/>
        <end position="224"/>
    </location>
</feature>
<feature type="region of interest" description="Disordered" evidence="17">
    <location>
        <begin position="1084"/>
        <end position="1173"/>
    </location>
</feature>
<evidence type="ECO:0000256" key="18">
    <source>
        <dbReference type="SAM" id="Phobius"/>
    </source>
</evidence>
<dbReference type="PROSITE" id="PS00888">
    <property type="entry name" value="CNMP_BINDING_1"/>
    <property type="match status" value="1"/>
</dbReference>
<feature type="coiled-coil region" evidence="16">
    <location>
        <begin position="573"/>
        <end position="600"/>
    </location>
</feature>
<feature type="compositionally biased region" description="Polar residues" evidence="17">
    <location>
        <begin position="1"/>
        <end position="25"/>
    </location>
</feature>
<dbReference type="Gene3D" id="1.10.287.70">
    <property type="match status" value="1"/>
</dbReference>
<accession>A0AAV6UIJ7</accession>
<dbReference type="GO" id="GO:0044877">
    <property type="term" value="F:protein-containing complex binding"/>
    <property type="evidence" value="ECO:0007669"/>
    <property type="project" value="TreeGrafter"/>
</dbReference>
<dbReference type="InterPro" id="IPR018488">
    <property type="entry name" value="cNMP-bd_CS"/>
</dbReference>
<gene>
    <name evidence="20" type="ORF">JTE90_025137</name>
</gene>
<feature type="domain" description="Cyclic nucleotide-binding" evidence="19">
    <location>
        <begin position="380"/>
        <end position="505"/>
    </location>
</feature>
<dbReference type="PRINTS" id="PR01463">
    <property type="entry name" value="EAGCHANLFMLY"/>
</dbReference>
<organism evidence="20 21">
    <name type="scientific">Oedothorax gibbosus</name>
    <dbReference type="NCBI Taxonomy" id="931172"/>
    <lineage>
        <taxon>Eukaryota</taxon>
        <taxon>Metazoa</taxon>
        <taxon>Ecdysozoa</taxon>
        <taxon>Arthropoda</taxon>
        <taxon>Chelicerata</taxon>
        <taxon>Arachnida</taxon>
        <taxon>Araneae</taxon>
        <taxon>Araneomorphae</taxon>
        <taxon>Entelegynae</taxon>
        <taxon>Araneoidea</taxon>
        <taxon>Linyphiidae</taxon>
        <taxon>Erigoninae</taxon>
        <taxon>Oedothorax</taxon>
    </lineage>
</organism>
<dbReference type="SUPFAM" id="SSF51206">
    <property type="entry name" value="cAMP-binding domain-like"/>
    <property type="match status" value="1"/>
</dbReference>
<dbReference type="Gene3D" id="2.60.120.10">
    <property type="entry name" value="Jelly Rolls"/>
    <property type="match status" value="1"/>
</dbReference>
<dbReference type="InterPro" id="IPR014710">
    <property type="entry name" value="RmlC-like_jellyroll"/>
</dbReference>
<dbReference type="GO" id="GO:0007601">
    <property type="term" value="P:visual perception"/>
    <property type="evidence" value="ECO:0007669"/>
    <property type="project" value="UniProtKB-KW"/>
</dbReference>
<keyword evidence="9" id="KW-0406">Ion transport</keyword>
<evidence type="ECO:0000256" key="10">
    <source>
        <dbReference type="ARBA" id="ARBA00023136"/>
    </source>
</evidence>
<dbReference type="PANTHER" id="PTHR45638:SF13">
    <property type="entry name" value="CYCLIC NUCLEOTIDE-BINDING DOMAIN-CONTAINING PROTEIN"/>
    <property type="match status" value="1"/>
</dbReference>
<reference evidence="20 21" key="1">
    <citation type="journal article" date="2022" name="Nat. Ecol. Evol.">
        <title>A masculinizing supergene underlies an exaggerated male reproductive morph in a spider.</title>
        <authorList>
            <person name="Hendrickx F."/>
            <person name="De Corte Z."/>
            <person name="Sonet G."/>
            <person name="Van Belleghem S.M."/>
            <person name="Kostlbacher S."/>
            <person name="Vangestel C."/>
        </authorList>
    </citation>
    <scope>NUCLEOTIDE SEQUENCE [LARGE SCALE GENOMIC DNA]</scope>
    <source>
        <strain evidence="20">W744_W776</strain>
    </source>
</reference>
<dbReference type="GO" id="GO:0005886">
    <property type="term" value="C:plasma membrane"/>
    <property type="evidence" value="ECO:0007669"/>
    <property type="project" value="UniProtKB-ARBA"/>
</dbReference>
<comment type="subcellular location">
    <subcellularLocation>
        <location evidence="1">Membrane</location>
        <topology evidence="1">Multi-pass membrane protein</topology>
    </subcellularLocation>
</comment>
<evidence type="ECO:0000256" key="11">
    <source>
        <dbReference type="ARBA" id="ARBA00023286"/>
    </source>
</evidence>
<keyword evidence="8" id="KW-0142">cGMP-binding</keyword>
<feature type="compositionally biased region" description="Low complexity" evidence="17">
    <location>
        <begin position="1268"/>
        <end position="1289"/>
    </location>
</feature>
<evidence type="ECO:0000256" key="4">
    <source>
        <dbReference type="ARBA" id="ARBA00022606"/>
    </source>
</evidence>
<dbReference type="EMBL" id="JAFNEN010000413">
    <property type="protein sequence ID" value="KAG8183579.1"/>
    <property type="molecule type" value="Genomic_DNA"/>
</dbReference>
<keyword evidence="6" id="KW-0547">Nucleotide-binding</keyword>
<dbReference type="Proteomes" id="UP000827092">
    <property type="component" value="Unassembled WGS sequence"/>
</dbReference>
<feature type="region of interest" description="Disordered" evidence="17">
    <location>
        <begin position="1214"/>
        <end position="1239"/>
    </location>
</feature>
<feature type="region of interest" description="Disordered" evidence="17">
    <location>
        <begin position="1268"/>
        <end position="1304"/>
    </location>
</feature>
<name>A0AAV6UIJ7_9ARAC</name>
<protein>
    <recommendedName>
        <fullName evidence="19">Cyclic nucleotide-binding domain-containing protein</fullName>
    </recommendedName>
</protein>
<feature type="compositionally biased region" description="Acidic residues" evidence="17">
    <location>
        <begin position="611"/>
        <end position="623"/>
    </location>
</feature>
<evidence type="ECO:0000256" key="17">
    <source>
        <dbReference type="SAM" id="MobiDB-lite"/>
    </source>
</evidence>
<feature type="compositionally biased region" description="Low complexity" evidence="17">
    <location>
        <begin position="1129"/>
        <end position="1141"/>
    </location>
</feature>
<evidence type="ECO:0000256" key="15">
    <source>
        <dbReference type="ARBA" id="ARBA00036239"/>
    </source>
</evidence>
<feature type="compositionally biased region" description="Basic and acidic residues" evidence="17">
    <location>
        <begin position="30"/>
        <end position="40"/>
    </location>
</feature>
<dbReference type="InterPro" id="IPR005821">
    <property type="entry name" value="Ion_trans_dom"/>
</dbReference>
<evidence type="ECO:0000256" key="6">
    <source>
        <dbReference type="ARBA" id="ARBA00022741"/>
    </source>
</evidence>
<sequence>MTTPTISPPQLANDANNNSSPGQSKTTRRQKSDERIAQEEEERKFPRFVFDPDSALVCYWTAAVALVTLYNAWTIALRIAFPEMRVMNDQSYLPIIDVLCDLVYVLDIVMQLRTAYLQDGIPVFDPQKIRQNYISQTYFIQDVICVLPSHTLLSLLPDGFEFYKYFLCSAGAARLTKLLKFHILYKFYDLAESFTSNPHLIRVLRLFLNLTIIIHWIACLYYLLSEYEGLGTNDWVYTNATDQQRFSRKYLKCLYWSAMTLTTIGDTNTPETDLEYIFTGVIFLTGVFVFATVMGNVGDVISSMNANRQEFQARMDHIQMYLTHKKVPASLQLKIKKWAEYTWSRTKATDESRLLNMLPERLRAEVAVHVHLDSLKKVKIFEQCETGFLCELVLKLRSQVFSPGDYVCRVGETGREMFIINHGKVEVVVNNPATFKPMVVAVLSEGNYFGEISLLRLDGVQNRRTADVRSIGYSELLCLSRRDLMAALVEYPEAKSVLEDQAKKRMKTNLQAQRAFSVDTLLRSSQEQSSMDSGVVKDEIIGQDVSEIKAMIEELKNANKVPGRSVWQMIAKCEVLQAKLFEKEKEVEDSKNRIRDLETLLYSRHRPKLEEGEEMDELLEEEEDRRPPSPRRNSTNVTRQYSQDEGRPSSFQCLIAKQVPDLKVPPSSEPSSGDEATSFIKTSKLTNIFERPCKDERKHRVSEVLVGDAKGSYEDNFDDAWNYTNETSIDQEFLFRDQQISVTTSFRDEFHLLDSLDLNVHTILEESEEECSDPEAADLGYKKPKQPCYSDIVADKGLPHTDSVTDRGGEDMIRRRYTNIETNLRDKDLKHNVRQELESYRNEKPDRNYKSLGNPPYNETDNGGEDTIRRRYTNIETNLRDKKHYSDIETAVADKGLGHQPYNETDIGGEDVIRRLYTNIETNIRDTKLRQPHYSDIEKGVADKGLKHWSHTVNETGGEDMIRRHYTNIENVDKDLGCRDLETKVRDKDLRHRCYTDIETDSGKGHRCYDNSLNVEARPLSFRNRGRVTSNGSSEAEVKVSSVGSLWKRRQELESGLDVACLTEESCLGSARDLPNNGLVARASSTTDISDSGSRSLRRRSASADGTNEGFNEIATLDGNTKSKDSGFRSMFDRLSSSSSVDKPDSRSMWKLSTSSNSDIDRPITPDENPKDKYSGFKYMCNKLSSTNGADKNTDAPTTSGDAPWCKSCPSDRSTTTFDGHTSSEVNGSSKIEKGHSSTQEIKRLLDGQASKSFKCVNGMDFLRMTSMRSLQSDNNSSSKSSRRSSWAYDSDEDKSEEEDYDSG</sequence>
<feature type="compositionally biased region" description="Basic and acidic residues" evidence="17">
    <location>
        <begin position="1159"/>
        <end position="1173"/>
    </location>
</feature>
<feature type="transmembrane region" description="Helical" evidence="18">
    <location>
        <begin position="276"/>
        <end position="298"/>
    </location>
</feature>
<dbReference type="GO" id="GO:0030553">
    <property type="term" value="F:cGMP binding"/>
    <property type="evidence" value="ECO:0007669"/>
    <property type="project" value="UniProtKB-KW"/>
</dbReference>
<dbReference type="FunFam" id="1.10.287.70:FF:000072">
    <property type="entry name" value="Cyclic nucleotide gated channel beta 3"/>
    <property type="match status" value="1"/>
</dbReference>
<evidence type="ECO:0000256" key="2">
    <source>
        <dbReference type="ARBA" id="ARBA00022448"/>
    </source>
</evidence>
<keyword evidence="16" id="KW-0175">Coiled coil</keyword>
<keyword evidence="5 18" id="KW-0812">Transmembrane</keyword>
<keyword evidence="10 18" id="KW-0472">Membrane</keyword>
<feature type="compositionally biased region" description="Basic and acidic residues" evidence="17">
    <location>
        <begin position="838"/>
        <end position="849"/>
    </location>
</feature>
<feature type="region of interest" description="Disordered" evidence="17">
    <location>
        <begin position="1"/>
        <end position="40"/>
    </location>
</feature>
<dbReference type="InterPro" id="IPR003938">
    <property type="entry name" value="K_chnl_volt-dep_EAG/ELK/ERG"/>
</dbReference>
<evidence type="ECO:0000259" key="19">
    <source>
        <dbReference type="PROSITE" id="PS50042"/>
    </source>
</evidence>
<keyword evidence="2" id="KW-0813">Transport</keyword>
<evidence type="ECO:0000256" key="14">
    <source>
        <dbReference type="ARBA" id="ARBA00034430"/>
    </source>
</evidence>
<dbReference type="Pfam" id="PF00520">
    <property type="entry name" value="Ion_trans"/>
    <property type="match status" value="1"/>
</dbReference>
<feature type="region of interest" description="Disordered" evidence="17">
    <location>
        <begin position="838"/>
        <end position="867"/>
    </location>
</feature>
<dbReference type="PROSITE" id="PS00889">
    <property type="entry name" value="CNMP_BINDING_2"/>
    <property type="match status" value="1"/>
</dbReference>
<evidence type="ECO:0000256" key="3">
    <source>
        <dbReference type="ARBA" id="ARBA00022535"/>
    </source>
</evidence>
<evidence type="ECO:0000256" key="7">
    <source>
        <dbReference type="ARBA" id="ARBA00022989"/>
    </source>
</evidence>
<dbReference type="InterPro" id="IPR000595">
    <property type="entry name" value="cNMP-bd_dom"/>
</dbReference>